<reference evidence="5" key="1">
    <citation type="submission" date="2020-11" db="EMBL/GenBank/DDBJ databases">
        <authorList>
            <consortium name="DOE Joint Genome Institute"/>
            <person name="Ahrendt S."/>
            <person name="Riley R."/>
            <person name="Andreopoulos W."/>
            <person name="Labutti K."/>
            <person name="Pangilinan J."/>
            <person name="Ruiz-Duenas F.J."/>
            <person name="Barrasa J.M."/>
            <person name="Sanchez-Garcia M."/>
            <person name="Camarero S."/>
            <person name="Miyauchi S."/>
            <person name="Serrano A."/>
            <person name="Linde D."/>
            <person name="Babiker R."/>
            <person name="Drula E."/>
            <person name="Ayuso-Fernandez I."/>
            <person name="Pacheco R."/>
            <person name="Padilla G."/>
            <person name="Ferreira P."/>
            <person name="Barriuso J."/>
            <person name="Kellner H."/>
            <person name="Castanera R."/>
            <person name="Alfaro M."/>
            <person name="Ramirez L."/>
            <person name="Pisabarro A.G."/>
            <person name="Kuo A."/>
            <person name="Tritt A."/>
            <person name="Lipzen A."/>
            <person name="He G."/>
            <person name="Yan M."/>
            <person name="Ng V."/>
            <person name="Cullen D."/>
            <person name="Martin F."/>
            <person name="Rosso M.-N."/>
            <person name="Henrissat B."/>
            <person name="Hibbett D."/>
            <person name="Martinez A.T."/>
            <person name="Grigoriev I.V."/>
        </authorList>
    </citation>
    <scope>NUCLEOTIDE SEQUENCE</scope>
    <source>
        <strain evidence="5">CIRM-BRFM 674</strain>
    </source>
</reference>
<dbReference type="GO" id="GO:0004674">
    <property type="term" value="F:protein serine/threonine kinase activity"/>
    <property type="evidence" value="ECO:0007669"/>
    <property type="project" value="TreeGrafter"/>
</dbReference>
<dbReference type="PROSITE" id="PS00108">
    <property type="entry name" value="PROTEIN_KINASE_ST"/>
    <property type="match status" value="1"/>
</dbReference>
<evidence type="ECO:0000313" key="5">
    <source>
        <dbReference type="EMBL" id="KAF9479806.1"/>
    </source>
</evidence>
<accession>A0A9P5Z5H4</accession>
<dbReference type="GO" id="GO:0035556">
    <property type="term" value="P:intracellular signal transduction"/>
    <property type="evidence" value="ECO:0007669"/>
    <property type="project" value="TreeGrafter"/>
</dbReference>
<evidence type="ECO:0000256" key="2">
    <source>
        <dbReference type="ARBA" id="ARBA00022840"/>
    </source>
</evidence>
<feature type="region of interest" description="Disordered" evidence="3">
    <location>
        <begin position="1053"/>
        <end position="1205"/>
    </location>
</feature>
<feature type="domain" description="Protein kinase" evidence="4">
    <location>
        <begin position="1"/>
        <end position="190"/>
    </location>
</feature>
<feature type="compositionally biased region" description="Acidic residues" evidence="3">
    <location>
        <begin position="1061"/>
        <end position="1072"/>
    </location>
</feature>
<feature type="region of interest" description="Disordered" evidence="3">
    <location>
        <begin position="757"/>
        <end position="1027"/>
    </location>
</feature>
<dbReference type="InterPro" id="IPR000719">
    <property type="entry name" value="Prot_kinase_dom"/>
</dbReference>
<dbReference type="PROSITE" id="PS50011">
    <property type="entry name" value="PROTEIN_KINASE_DOM"/>
    <property type="match status" value="1"/>
</dbReference>
<gene>
    <name evidence="5" type="ORF">BDN70DRAFT_906084</name>
</gene>
<evidence type="ECO:0000313" key="6">
    <source>
        <dbReference type="Proteomes" id="UP000807469"/>
    </source>
</evidence>
<keyword evidence="6" id="KW-1185">Reference proteome</keyword>
<feature type="compositionally biased region" description="Low complexity" evidence="3">
    <location>
        <begin position="900"/>
        <end position="911"/>
    </location>
</feature>
<sequence>MYEVIATESHIWIVTELCCGGELFDYLVEKGRLSEDETRVIFGQLCLAVDYLHNNNIVHRDLKLENVLLDERCRVKLGDFGFTREFERGTLMETFCGTTGYASPEMLQAKKYQGPEVDVWSLGIIMYCLLTGTLPFDDDDEDVMRSKIIKGEFEDPIWLSIESRDLIKNILVKDVDKRYTIPQILAHPWFTSRKLTYESDSPVSAMPLFLSERPATPEDDSMPAPDSSQASTQDSVSPFIKNPDLVSSTPTTPEESLHDPFESTENSLTANELSIPRLPSNSTIRKTSASDLDSVSSKLAKRPATVVEEEREDVLRRHTPSPLIWSSKVPPPTYPVRTPARTKRRSVSSILSESASPTVDKTPTPLPAPTARDLDFQGMLSARAPVMFSTPPERHLLSTLALLGFDTAQIVHSVLSNACDASGALWWMISKKEEKAILEHSHESSQAPLVSSPTDMDESAPERGPSLGELTPGPTRQKTPKKKRNKVSAGTQTDIGSEPDDQEVELSMQRAAAPRFALVPPTPTFASGRPSTPPRAGSPTPRNPLLSPSSSTITGDVSSARSHPSTPSGSLKDMGSKGRKARSGSVSIMQRATTALEAAGLVRKKSSEAVREEKERDKERERERSRDAERGRERVSGGSGDEPRSSHGSGGSSKLTKSPPLKPVKDHGPVPTTPPPNEASHGTTAQMGSPWVLAEGREAMSQPGIPATPQAPARGEMLHSHSTPNFTSDTAPAKPAATTGSGRARANFLTAFRLWFNEERKGKRKEAAENVGTPGVGMHQRPPPSAGRRGSVSAGKFNSRAASRTQRPSMSSRRSSSVNSRRSSGTSVQMMVLDSPQIPTRRSFGSHTPNSERGEHSSRPSSIRSISMQPRHRKSPSQSSSGSVHLRTASPMQKFHRRAGSASSSTTRVVRQIAPVGRAPQAHARSNSAASSIHSAPSSRPTSWYEPSEGEGVPMRTASPYKSRSRRSVDEGGSRRAGSGGAGTATFVAQKRSGPFQSPAAAYGSAGSVGRSSWKKSWGMEPPGWSSRTAHVPVEVLAISPATEPTSIRDVFSGKAAAGGDESDWVDEDDDIPLFVGGLGQVGMPLSNAASNGYSHSHSHSHYQQPEPKPITLSPAPRGHRTTSSSKRAGRNGGGGGGNGSSGSGSNGSRQKAGAHSPAERASPLPPDTGYDSSESRPGRRSLPAARSGPAFKHAIQEEDEGEEE</sequence>
<feature type="compositionally biased region" description="Polar residues" evidence="3">
    <location>
        <begin position="347"/>
        <end position="361"/>
    </location>
</feature>
<name>A0A9P5Z5H4_9AGAR</name>
<dbReference type="Gene3D" id="1.10.510.10">
    <property type="entry name" value="Transferase(Phosphotransferase) domain 1"/>
    <property type="match status" value="1"/>
</dbReference>
<dbReference type="OrthoDB" id="504170at2759"/>
<dbReference type="EMBL" id="MU155205">
    <property type="protein sequence ID" value="KAF9479806.1"/>
    <property type="molecule type" value="Genomic_DNA"/>
</dbReference>
<feature type="region of interest" description="Disordered" evidence="3">
    <location>
        <begin position="439"/>
        <end position="744"/>
    </location>
</feature>
<feature type="compositionally biased region" description="Polar residues" evidence="3">
    <location>
        <begin position="279"/>
        <end position="297"/>
    </location>
</feature>
<dbReference type="PANTHER" id="PTHR24346:SF110">
    <property type="entry name" value="NON-SPECIFIC SERINE_THREONINE PROTEIN KINASE"/>
    <property type="match status" value="1"/>
</dbReference>
<evidence type="ECO:0000259" key="4">
    <source>
        <dbReference type="PROSITE" id="PS50011"/>
    </source>
</evidence>
<feature type="compositionally biased region" description="Polar residues" evidence="3">
    <location>
        <begin position="546"/>
        <end position="569"/>
    </location>
</feature>
<feature type="compositionally biased region" description="Gly residues" evidence="3">
    <location>
        <begin position="1131"/>
        <end position="1146"/>
    </location>
</feature>
<dbReference type="FunFam" id="1.10.510.10:FF:000571">
    <property type="entry name" value="Maternal embryonic leucine zipper kinase"/>
    <property type="match status" value="1"/>
</dbReference>
<dbReference type="InterPro" id="IPR008271">
    <property type="entry name" value="Ser/Thr_kinase_AS"/>
</dbReference>
<dbReference type="AlphaFoldDB" id="A0A9P5Z5H4"/>
<dbReference type="Proteomes" id="UP000807469">
    <property type="component" value="Unassembled WGS sequence"/>
</dbReference>
<feature type="compositionally biased region" description="Polar residues" evidence="3">
    <location>
        <begin position="444"/>
        <end position="454"/>
    </location>
</feature>
<feature type="compositionally biased region" description="Polar residues" evidence="3">
    <location>
        <begin position="245"/>
        <end position="254"/>
    </location>
</feature>
<evidence type="ECO:0000256" key="3">
    <source>
        <dbReference type="SAM" id="MobiDB-lite"/>
    </source>
</evidence>
<feature type="compositionally biased region" description="Polar residues" evidence="3">
    <location>
        <begin position="837"/>
        <end position="849"/>
    </location>
</feature>
<feature type="compositionally biased region" description="Polar residues" evidence="3">
    <location>
        <begin position="584"/>
        <end position="593"/>
    </location>
</feature>
<proteinExistence type="predicted"/>
<keyword evidence="1" id="KW-0547">Nucleotide-binding</keyword>
<dbReference type="SMART" id="SM00220">
    <property type="entry name" value="S_TKc"/>
    <property type="match status" value="1"/>
</dbReference>
<dbReference type="InterPro" id="IPR011009">
    <property type="entry name" value="Kinase-like_dom_sf"/>
</dbReference>
<feature type="compositionally biased region" description="Polar residues" evidence="3">
    <location>
        <begin position="720"/>
        <end position="730"/>
    </location>
</feature>
<dbReference type="GO" id="GO:0005737">
    <property type="term" value="C:cytoplasm"/>
    <property type="evidence" value="ECO:0007669"/>
    <property type="project" value="TreeGrafter"/>
</dbReference>
<dbReference type="CDD" id="cd14003">
    <property type="entry name" value="STKc_AMPK-like"/>
    <property type="match status" value="1"/>
</dbReference>
<evidence type="ECO:0000256" key="1">
    <source>
        <dbReference type="ARBA" id="ARBA00022741"/>
    </source>
</evidence>
<dbReference type="PANTHER" id="PTHR24346">
    <property type="entry name" value="MAP/MICROTUBULE AFFINITY-REGULATING KINASE"/>
    <property type="match status" value="1"/>
</dbReference>
<feature type="compositionally biased region" description="Low complexity" evidence="3">
    <location>
        <begin position="922"/>
        <end position="943"/>
    </location>
</feature>
<dbReference type="Pfam" id="PF00069">
    <property type="entry name" value="Pkinase"/>
    <property type="match status" value="1"/>
</dbReference>
<dbReference type="GO" id="GO:0005524">
    <property type="term" value="F:ATP binding"/>
    <property type="evidence" value="ECO:0007669"/>
    <property type="project" value="UniProtKB-KW"/>
</dbReference>
<feature type="compositionally biased region" description="Low complexity" evidence="3">
    <location>
        <begin position="803"/>
        <end position="827"/>
    </location>
</feature>
<feature type="region of interest" description="Disordered" evidence="3">
    <location>
        <begin position="213"/>
        <end position="368"/>
    </location>
</feature>
<organism evidence="5 6">
    <name type="scientific">Pholiota conissans</name>
    <dbReference type="NCBI Taxonomy" id="109636"/>
    <lineage>
        <taxon>Eukaryota</taxon>
        <taxon>Fungi</taxon>
        <taxon>Dikarya</taxon>
        <taxon>Basidiomycota</taxon>
        <taxon>Agaricomycotina</taxon>
        <taxon>Agaricomycetes</taxon>
        <taxon>Agaricomycetidae</taxon>
        <taxon>Agaricales</taxon>
        <taxon>Agaricineae</taxon>
        <taxon>Strophariaceae</taxon>
        <taxon>Pholiota</taxon>
    </lineage>
</organism>
<comment type="caution">
    <text evidence="5">The sequence shown here is derived from an EMBL/GenBank/DDBJ whole genome shotgun (WGS) entry which is preliminary data.</text>
</comment>
<dbReference type="SUPFAM" id="SSF56112">
    <property type="entry name" value="Protein kinase-like (PK-like)"/>
    <property type="match status" value="1"/>
</dbReference>
<feature type="compositionally biased region" description="Polar residues" evidence="3">
    <location>
        <begin position="226"/>
        <end position="236"/>
    </location>
</feature>
<feature type="compositionally biased region" description="Basic and acidic residues" evidence="3">
    <location>
        <begin position="757"/>
        <end position="768"/>
    </location>
</feature>
<feature type="compositionally biased region" description="Basic and acidic residues" evidence="3">
    <location>
        <begin position="605"/>
        <end position="645"/>
    </location>
</feature>
<protein>
    <submittedName>
        <fullName evidence="5">Pkinase-domain-containing protein</fullName>
    </submittedName>
</protein>
<feature type="compositionally biased region" description="Polar residues" evidence="3">
    <location>
        <begin position="263"/>
        <end position="272"/>
    </location>
</feature>
<keyword evidence="2" id="KW-0067">ATP-binding</keyword>